<comment type="caution">
    <text evidence="1">The sequence shown here is derived from an EMBL/GenBank/DDBJ whole genome shotgun (WGS) entry which is preliminary data.</text>
</comment>
<accession>A0A5J4RWM3</accession>
<organism evidence="1">
    <name type="scientific">termite gut metagenome</name>
    <dbReference type="NCBI Taxonomy" id="433724"/>
    <lineage>
        <taxon>unclassified sequences</taxon>
        <taxon>metagenomes</taxon>
        <taxon>organismal metagenomes</taxon>
    </lineage>
</organism>
<evidence type="ECO:0000313" key="1">
    <source>
        <dbReference type="EMBL" id="KAA6338347.1"/>
    </source>
</evidence>
<protein>
    <submittedName>
        <fullName evidence="1">Uncharacterized protein</fullName>
    </submittedName>
</protein>
<proteinExistence type="predicted"/>
<dbReference type="EMBL" id="SNRY01000625">
    <property type="protein sequence ID" value="KAA6338347.1"/>
    <property type="molecule type" value="Genomic_DNA"/>
</dbReference>
<dbReference type="AlphaFoldDB" id="A0A5J4RWM3"/>
<reference evidence="1" key="1">
    <citation type="submission" date="2019-03" db="EMBL/GenBank/DDBJ databases">
        <title>Single cell metagenomics reveals metabolic interactions within the superorganism composed of flagellate Streblomastix strix and complex community of Bacteroidetes bacteria on its surface.</title>
        <authorList>
            <person name="Treitli S.C."/>
            <person name="Kolisko M."/>
            <person name="Husnik F."/>
            <person name="Keeling P."/>
            <person name="Hampl V."/>
        </authorList>
    </citation>
    <scope>NUCLEOTIDE SEQUENCE</scope>
    <source>
        <strain evidence="1">STM</strain>
    </source>
</reference>
<sequence>MESKNLIHRDIPAIEEAVKGYAIAQKQLQIVVDYLKSVGVEATFDLLKDIINQGGKVVEALNKKSSREKQGLSISLQNVIDEDTQRIYGEIKRLGENASKATVNSLSHAIDLDLFYISEGNVSLLPDSKERIGDKYSVYIDSPEREDIYIKAQNVVTAISELKKSIDKADKKGLVGKLLPILPSTYSGARILSVDADGETEITGESFGFIK</sequence>
<gene>
    <name evidence="1" type="ORF">EZS27_013645</name>
</gene>
<name>A0A5J4RWM3_9ZZZZ</name>